<dbReference type="AlphaFoldDB" id="A0A5B0W810"/>
<dbReference type="EMBL" id="VTUW01000036">
    <property type="protein sequence ID" value="KAA1183116.1"/>
    <property type="molecule type" value="Genomic_DNA"/>
</dbReference>
<evidence type="ECO:0000313" key="6">
    <source>
        <dbReference type="Proteomes" id="UP000322184"/>
    </source>
</evidence>
<keyword evidence="2" id="KW-0945">Host-virus interaction</keyword>
<gene>
    <name evidence="5" type="ORF">F0L16_16415</name>
</gene>
<dbReference type="InterPro" id="IPR011083">
    <property type="entry name" value="Phage_tail_collar_dom"/>
</dbReference>
<reference evidence="5 6" key="1">
    <citation type="submission" date="2019-09" db="EMBL/GenBank/DDBJ databases">
        <title>Whole genome sequence of Photorhabdus heterorhabditis strain ETL (Enterobacteriales: Enterobacteriaceae) a bacterial symbiont of Heterorhabditis zealandica strain ETL (Rhabditida: Heterorhabditidae).</title>
        <authorList>
            <person name="Lulamba T.E."/>
            <person name="Serepa-Dlamini M.H."/>
        </authorList>
    </citation>
    <scope>NUCLEOTIDE SEQUENCE [LARGE SCALE GENOMIC DNA]</scope>
    <source>
        <strain evidence="5 6">ETL</strain>
    </source>
</reference>
<dbReference type="CDD" id="cd22641">
    <property type="entry name" value="C24-like"/>
    <property type="match status" value="1"/>
</dbReference>
<dbReference type="Proteomes" id="UP000322184">
    <property type="component" value="Unassembled WGS sequence"/>
</dbReference>
<evidence type="ECO:0000313" key="5">
    <source>
        <dbReference type="EMBL" id="KAA1183116.1"/>
    </source>
</evidence>
<feature type="compositionally biased region" description="Low complexity" evidence="3">
    <location>
        <begin position="375"/>
        <end position="386"/>
    </location>
</feature>
<sequence length="405" mass="42246">MVKKYNQYSSDANLESTNIQSTGPSVGDLKNRFKEGSIPLQTDYADLINIADIGRKACGQAPQQNGPGAGLKLADDGTLNLKMGTLSSQDFSPLILEKDILSVDLGSGLINKPNGICVGQGNGIVVNNDNVAVKAANGITVNSSGVAIKPNNGINVDTNGVSVKSKNSTIKVESTGISVGIGWGVKIGGEGLDIKASNGIKVDGNGVSVKAGFGITVNSDGVNIDANKLLSKGMIVMFSGSSAPSGWAFCDGNNGTPDLRSRFIMCGETISETGKSSNKASGSGSGKNFSRNTTSTAVSVNVSVLNTTLTESQIPKHRHTESLPYYTTQGFAYDHTTIGATNYKIDNSVNGLIWKRISGPDYHPYTSDIGGGQGHNHNASASSPSHTHNVDVVPPYYLLAFIMKL</sequence>
<accession>A0A5B0W810</accession>
<organism evidence="5 6">
    <name type="scientific">Photorhabdus heterorhabditis</name>
    <dbReference type="NCBI Taxonomy" id="880156"/>
    <lineage>
        <taxon>Bacteria</taxon>
        <taxon>Pseudomonadati</taxon>
        <taxon>Pseudomonadota</taxon>
        <taxon>Gammaproteobacteria</taxon>
        <taxon>Enterobacterales</taxon>
        <taxon>Morganellaceae</taxon>
        <taxon>Photorhabdus</taxon>
    </lineage>
</organism>
<comment type="caution">
    <text evidence="5">The sequence shown here is derived from an EMBL/GenBank/DDBJ whole genome shotgun (WGS) entry which is preliminary data.</text>
</comment>
<dbReference type="Pfam" id="PF07484">
    <property type="entry name" value="Collar"/>
    <property type="match status" value="1"/>
</dbReference>
<evidence type="ECO:0000256" key="2">
    <source>
        <dbReference type="ARBA" id="ARBA00022581"/>
    </source>
</evidence>
<evidence type="ECO:0000256" key="3">
    <source>
        <dbReference type="SAM" id="MobiDB-lite"/>
    </source>
</evidence>
<dbReference type="SUPFAM" id="SSF88874">
    <property type="entry name" value="Receptor-binding domain of short tail fibre protein gp12"/>
    <property type="match status" value="1"/>
</dbReference>
<dbReference type="STRING" id="880156.AM629_14140"/>
<dbReference type="GO" id="GO:0019062">
    <property type="term" value="P:virion attachment to host cell"/>
    <property type="evidence" value="ECO:0007669"/>
    <property type="project" value="InterPro"/>
</dbReference>
<name>A0A5B0W810_9GAMM</name>
<evidence type="ECO:0000259" key="4">
    <source>
        <dbReference type="Pfam" id="PF07484"/>
    </source>
</evidence>
<feature type="domain" description="Phage tail collar" evidence="4">
    <location>
        <begin position="233"/>
        <end position="254"/>
    </location>
</feature>
<dbReference type="SUPFAM" id="SSF51225">
    <property type="entry name" value="Fibre shaft of virus attachment proteins"/>
    <property type="match status" value="2"/>
</dbReference>
<dbReference type="RefSeq" id="WP_149617219.1">
    <property type="nucleotide sequence ID" value="NZ_CAWPFF010000077.1"/>
</dbReference>
<protein>
    <submittedName>
        <fullName evidence="5">Tail fiber protein</fullName>
    </submittedName>
</protein>
<evidence type="ECO:0000256" key="1">
    <source>
        <dbReference type="ARBA" id="ARBA00004328"/>
    </source>
</evidence>
<dbReference type="Gene3D" id="2.10.25.20">
    <property type="entry name" value="reovirus attachment protein sigma1, domain 1"/>
    <property type="match status" value="2"/>
</dbReference>
<feature type="compositionally biased region" description="Low complexity" evidence="3">
    <location>
        <begin position="274"/>
        <end position="292"/>
    </location>
</feature>
<proteinExistence type="predicted"/>
<dbReference type="InterPro" id="IPR009013">
    <property type="entry name" value="Attachment_protein_shaft_sf"/>
</dbReference>
<comment type="subcellular location">
    <subcellularLocation>
        <location evidence="1">Virion</location>
    </subcellularLocation>
</comment>
<feature type="region of interest" description="Disordered" evidence="3">
    <location>
        <begin position="366"/>
        <end position="386"/>
    </location>
</feature>
<feature type="region of interest" description="Disordered" evidence="3">
    <location>
        <begin position="272"/>
        <end position="292"/>
    </location>
</feature>